<keyword evidence="3" id="KW-0645">Protease</keyword>
<feature type="domain" description="Adaptor protein ClpS core" evidence="2">
    <location>
        <begin position="125"/>
        <end position="191"/>
    </location>
</feature>
<dbReference type="Pfam" id="PF02617">
    <property type="entry name" value="ClpS"/>
    <property type="match status" value="1"/>
</dbReference>
<comment type="caution">
    <text evidence="3">The sequence shown here is derived from an EMBL/GenBank/DDBJ whole genome shotgun (WGS) entry which is preliminary data.</text>
</comment>
<keyword evidence="4" id="KW-1185">Reference proteome</keyword>
<dbReference type="PANTHER" id="PTHR33473:SF17">
    <property type="entry name" value="ATP-DEPENDENT CLP PROTEASE ADAPTER PROTEIN CLPS1, CHLOROPLASTIC"/>
    <property type="match status" value="1"/>
</dbReference>
<protein>
    <submittedName>
        <fullName evidence="3">Atp-dependent clp protease adaptor protein</fullName>
    </submittedName>
</protein>
<feature type="compositionally biased region" description="Gly residues" evidence="1">
    <location>
        <begin position="209"/>
        <end position="219"/>
    </location>
</feature>
<dbReference type="InterPro" id="IPR022935">
    <property type="entry name" value="ClpS"/>
</dbReference>
<dbReference type="GO" id="GO:0008233">
    <property type="term" value="F:peptidase activity"/>
    <property type="evidence" value="ECO:0007669"/>
    <property type="project" value="UniProtKB-KW"/>
</dbReference>
<evidence type="ECO:0000259" key="2">
    <source>
        <dbReference type="Pfam" id="PF02617"/>
    </source>
</evidence>
<dbReference type="EMBL" id="AZIL01000703">
    <property type="protein sequence ID" value="EWM26126.1"/>
    <property type="molecule type" value="Genomic_DNA"/>
</dbReference>
<name>W7TZN5_9STRA</name>
<proteinExistence type="predicted"/>
<evidence type="ECO:0000256" key="1">
    <source>
        <dbReference type="SAM" id="MobiDB-lite"/>
    </source>
</evidence>
<feature type="region of interest" description="Disordered" evidence="1">
    <location>
        <begin position="198"/>
        <end position="219"/>
    </location>
</feature>
<dbReference type="OrthoDB" id="5144at2759"/>
<dbReference type="InterPro" id="IPR014719">
    <property type="entry name" value="Ribosomal_bL12_C/ClpS-like"/>
</dbReference>
<dbReference type="GO" id="GO:0006508">
    <property type="term" value="P:proteolysis"/>
    <property type="evidence" value="ECO:0007669"/>
    <property type="project" value="UniProtKB-KW"/>
</dbReference>
<dbReference type="PANTHER" id="PTHR33473">
    <property type="entry name" value="ATP-DEPENDENT CLP PROTEASE ADAPTER PROTEIN CLPS1, CHLOROPLASTIC"/>
    <property type="match status" value="1"/>
</dbReference>
<dbReference type="SUPFAM" id="SSF54736">
    <property type="entry name" value="ClpS-like"/>
    <property type="match status" value="1"/>
</dbReference>
<gene>
    <name evidence="3" type="ORF">Naga_100014g8</name>
</gene>
<dbReference type="GO" id="GO:0030163">
    <property type="term" value="P:protein catabolic process"/>
    <property type="evidence" value="ECO:0007669"/>
    <property type="project" value="InterPro"/>
</dbReference>
<sequence length="219" mass="23728">MQSRPPGASHAAQPHTRILHVFHSNMAAVRQSTSSRCVILVLVALLLSWSQAFFLSPSPSMGQLQQHRSDGVPRIAHTSRSALPVSMSDVGFGTGKQAKGGVKVGVKEKEAVKTSPKEKEKFEVEWRVLLHNDDVHTFDYVSRKLAEIVPTLTRSKAWECTLAAHSHDFSTIAIVTKASAEEFCMKLQKEGLTISVAPDSNFKKDGEGGEGGGPQGGKK</sequence>
<dbReference type="InterPro" id="IPR003769">
    <property type="entry name" value="ClpS_core"/>
</dbReference>
<reference evidence="3 4" key="1">
    <citation type="journal article" date="2014" name="Mol. Plant">
        <title>Chromosome Scale Genome Assembly and Transcriptome Profiling of Nannochloropsis gaditana in Nitrogen Depletion.</title>
        <authorList>
            <person name="Corteggiani Carpinelli E."/>
            <person name="Telatin A."/>
            <person name="Vitulo N."/>
            <person name="Forcato C."/>
            <person name="D'Angelo M."/>
            <person name="Schiavon R."/>
            <person name="Vezzi A."/>
            <person name="Giacometti G.M."/>
            <person name="Morosinotto T."/>
            <person name="Valle G."/>
        </authorList>
    </citation>
    <scope>NUCLEOTIDE SEQUENCE [LARGE SCALE GENOMIC DNA]</scope>
    <source>
        <strain evidence="3 4">B-31</strain>
    </source>
</reference>
<evidence type="ECO:0000313" key="4">
    <source>
        <dbReference type="Proteomes" id="UP000019335"/>
    </source>
</evidence>
<dbReference type="Gene3D" id="3.30.1390.10">
    <property type="match status" value="1"/>
</dbReference>
<organism evidence="3 4">
    <name type="scientific">Nannochloropsis gaditana</name>
    <dbReference type="NCBI Taxonomy" id="72520"/>
    <lineage>
        <taxon>Eukaryota</taxon>
        <taxon>Sar</taxon>
        <taxon>Stramenopiles</taxon>
        <taxon>Ochrophyta</taxon>
        <taxon>Eustigmatophyceae</taxon>
        <taxon>Eustigmatales</taxon>
        <taxon>Monodopsidaceae</taxon>
        <taxon>Nannochloropsis</taxon>
    </lineage>
</organism>
<evidence type="ECO:0000313" key="3">
    <source>
        <dbReference type="EMBL" id="EWM26126.1"/>
    </source>
</evidence>
<keyword evidence="3" id="KW-0378">Hydrolase</keyword>
<dbReference type="Proteomes" id="UP000019335">
    <property type="component" value="Chromosome 9"/>
</dbReference>
<dbReference type="AlphaFoldDB" id="W7TZN5"/>
<accession>W7TZN5</accession>